<feature type="repeat" description="WD" evidence="3">
    <location>
        <begin position="85"/>
        <end position="119"/>
    </location>
</feature>
<dbReference type="Proteomes" id="UP000320839">
    <property type="component" value="Chromosome"/>
</dbReference>
<evidence type="ECO:0000256" key="2">
    <source>
        <dbReference type="ARBA" id="ARBA00022737"/>
    </source>
</evidence>
<dbReference type="SUPFAM" id="SSF50978">
    <property type="entry name" value="WD40 repeat-like"/>
    <property type="match status" value="1"/>
</dbReference>
<evidence type="ECO:0000256" key="1">
    <source>
        <dbReference type="ARBA" id="ARBA00022574"/>
    </source>
</evidence>
<sequence>MPYRILLTVCTVILLFAECGQAELRQVAQLKNKAFDGSNGHQLACSPDGKLIAVGSYGIGIWNAQTGTRLQRLKGHPKTLSEGGVTGLVFTEDSRTLISCGHDGAIRFWDTSTGKLTRELTTNVIWFLKGNDFPCGPMPLHALAYSAPHQIVAAVGHDWSIRLWNSRTGEYLGTVGEPRGERIDVKQPGFKIPDDLDLSRYEVVRMPVFYQDRHPNLCFAPDGRTLAATDSDQTCFWDAVNRKQQLKIPGGGAGQFSPDGRWYVTGNYDGMIVWNAQTGEKVREISNATKVYGPLQFSPDGGLLVSGSADSSGLRIWDFTTGTLKKTIPYGSPALDAIRFTPDGKRIAVTVRLSQVHLFDLASGQKLFGDAHTATVDHLTFAANGRFLISGGADAAVKAWDTQTWKLRSSFTRPELYVSALYSFPDTDRVFVGDRRGNSRLLQLPSLKPELTLLHGNNKSYQKDSSYKTVAGYAFSDQRLFVGMDVDQAGWIETWDWKTRTRISTQKQHATYHLRMAASRDQSIVATTDYGGNVVIWENSPLQRIGQFQIDGKHTSAVAVRPDGKQIATCGRSGPDLNLQIWKTHSQKEITRLRPGGSGITAMAWSPDGSTLAIASMGSPGLYLYRSGQLSSVDGTRGCHSLAFSPDGQRIATGLEDGSIEVWEFAE</sequence>
<evidence type="ECO:0000256" key="3">
    <source>
        <dbReference type="PROSITE-ProRule" id="PRU00221"/>
    </source>
</evidence>
<evidence type="ECO:0000313" key="5">
    <source>
        <dbReference type="Proteomes" id="UP000320839"/>
    </source>
</evidence>
<dbReference type="InterPro" id="IPR015943">
    <property type="entry name" value="WD40/YVTN_repeat-like_dom_sf"/>
</dbReference>
<dbReference type="PRINTS" id="PR00320">
    <property type="entry name" value="GPROTEINBRPT"/>
</dbReference>
<keyword evidence="1 3" id="KW-0853">WD repeat</keyword>
<reference evidence="4 5" key="1">
    <citation type="submission" date="2019-02" db="EMBL/GenBank/DDBJ databases">
        <title>Deep-cultivation of Planctomycetes and their phenomic and genomic characterization uncovers novel biology.</title>
        <authorList>
            <person name="Wiegand S."/>
            <person name="Jogler M."/>
            <person name="Boedeker C."/>
            <person name="Pinto D."/>
            <person name="Vollmers J."/>
            <person name="Rivas-Marin E."/>
            <person name="Kohn T."/>
            <person name="Peeters S.H."/>
            <person name="Heuer A."/>
            <person name="Rast P."/>
            <person name="Oberbeckmann S."/>
            <person name="Bunk B."/>
            <person name="Jeske O."/>
            <person name="Meyerdierks A."/>
            <person name="Storesund J.E."/>
            <person name="Kallscheuer N."/>
            <person name="Luecker S."/>
            <person name="Lage O.M."/>
            <person name="Pohl T."/>
            <person name="Merkel B.J."/>
            <person name="Hornburger P."/>
            <person name="Mueller R.-W."/>
            <person name="Bruemmer F."/>
            <person name="Labrenz M."/>
            <person name="Spormann A.M."/>
            <person name="Op den Camp H."/>
            <person name="Overmann J."/>
            <person name="Amann R."/>
            <person name="Jetten M.S.M."/>
            <person name="Mascher T."/>
            <person name="Medema M.H."/>
            <person name="Devos D.P."/>
            <person name="Kaster A.-K."/>
            <person name="Ovreas L."/>
            <person name="Rohde M."/>
            <person name="Galperin M.Y."/>
            <person name="Jogler C."/>
        </authorList>
    </citation>
    <scope>NUCLEOTIDE SEQUENCE [LARGE SCALE GENOMIC DNA]</scope>
    <source>
        <strain evidence="4 5">Pan153</strain>
    </source>
</reference>
<dbReference type="InterPro" id="IPR001680">
    <property type="entry name" value="WD40_rpt"/>
</dbReference>
<organism evidence="4 5">
    <name type="scientific">Gimesia panareensis</name>
    <dbReference type="NCBI Taxonomy" id="2527978"/>
    <lineage>
        <taxon>Bacteria</taxon>
        <taxon>Pseudomonadati</taxon>
        <taxon>Planctomycetota</taxon>
        <taxon>Planctomycetia</taxon>
        <taxon>Planctomycetales</taxon>
        <taxon>Planctomycetaceae</taxon>
        <taxon>Gimesia</taxon>
    </lineage>
</organism>
<dbReference type="PROSITE" id="PS50294">
    <property type="entry name" value="WD_REPEATS_REGION"/>
    <property type="match status" value="3"/>
</dbReference>
<dbReference type="InterPro" id="IPR019775">
    <property type="entry name" value="WD40_repeat_CS"/>
</dbReference>
<protein>
    <submittedName>
        <fullName evidence="4">Translocation protein TolB</fullName>
    </submittedName>
</protein>
<dbReference type="Gene3D" id="2.130.10.10">
    <property type="entry name" value="YVTN repeat-like/Quinoprotein amine dehydrogenase"/>
    <property type="match status" value="5"/>
</dbReference>
<name>A0A518FIR0_9PLAN</name>
<dbReference type="PROSITE" id="PS00678">
    <property type="entry name" value="WD_REPEATS_1"/>
    <property type="match status" value="3"/>
</dbReference>
<keyword evidence="2" id="KW-0677">Repeat</keyword>
<dbReference type="PROSITE" id="PS50082">
    <property type="entry name" value="WD_REPEATS_2"/>
    <property type="match status" value="3"/>
</dbReference>
<proteinExistence type="predicted"/>
<dbReference type="SMART" id="SM00320">
    <property type="entry name" value="WD40"/>
    <property type="match status" value="13"/>
</dbReference>
<feature type="repeat" description="WD" evidence="3">
    <location>
        <begin position="369"/>
        <end position="410"/>
    </location>
</feature>
<dbReference type="InterPro" id="IPR036322">
    <property type="entry name" value="WD40_repeat_dom_sf"/>
</dbReference>
<dbReference type="AlphaFoldDB" id="A0A518FIR0"/>
<evidence type="ECO:0000313" key="4">
    <source>
        <dbReference type="EMBL" id="QDV16229.1"/>
    </source>
</evidence>
<dbReference type="InterPro" id="IPR011047">
    <property type="entry name" value="Quinoprotein_ADH-like_sf"/>
</dbReference>
<accession>A0A518FIR0</accession>
<dbReference type="RefSeq" id="WP_197994939.1">
    <property type="nucleotide sequence ID" value="NZ_CP036317.1"/>
</dbReference>
<dbReference type="PANTHER" id="PTHR19848:SF8">
    <property type="entry name" value="F-BOX AND WD REPEAT DOMAIN CONTAINING 7"/>
    <property type="match status" value="1"/>
</dbReference>
<dbReference type="Pfam" id="PF00400">
    <property type="entry name" value="WD40"/>
    <property type="match status" value="4"/>
</dbReference>
<dbReference type="PANTHER" id="PTHR19848">
    <property type="entry name" value="WD40 REPEAT PROTEIN"/>
    <property type="match status" value="1"/>
</dbReference>
<feature type="repeat" description="WD" evidence="3">
    <location>
        <begin position="641"/>
        <end position="667"/>
    </location>
</feature>
<gene>
    <name evidence="4" type="ORF">Pan153_08510</name>
</gene>
<dbReference type="Pfam" id="PF07676">
    <property type="entry name" value="PD40"/>
    <property type="match status" value="1"/>
</dbReference>
<dbReference type="EMBL" id="CP036317">
    <property type="protein sequence ID" value="QDV16229.1"/>
    <property type="molecule type" value="Genomic_DNA"/>
</dbReference>
<dbReference type="InterPro" id="IPR011659">
    <property type="entry name" value="WD40"/>
</dbReference>
<dbReference type="InterPro" id="IPR020472">
    <property type="entry name" value="WD40_PAC1"/>
</dbReference>
<dbReference type="SUPFAM" id="SSF50998">
    <property type="entry name" value="Quinoprotein alcohol dehydrogenase-like"/>
    <property type="match status" value="1"/>
</dbReference>